<feature type="compositionally biased region" description="Basic and acidic residues" evidence="1">
    <location>
        <begin position="387"/>
        <end position="404"/>
    </location>
</feature>
<feature type="compositionally biased region" description="Low complexity" evidence="1">
    <location>
        <begin position="211"/>
        <end position="226"/>
    </location>
</feature>
<feature type="region of interest" description="Disordered" evidence="1">
    <location>
        <begin position="254"/>
        <end position="320"/>
    </location>
</feature>
<evidence type="ECO:0000313" key="2">
    <source>
        <dbReference type="EMBL" id="RAL59198.1"/>
    </source>
</evidence>
<protein>
    <submittedName>
        <fullName evidence="2">Uncharacterized protein</fullName>
    </submittedName>
</protein>
<feature type="region of interest" description="Disordered" evidence="1">
    <location>
        <begin position="191"/>
        <end position="227"/>
    </location>
</feature>
<evidence type="ECO:0000256" key="1">
    <source>
        <dbReference type="SAM" id="MobiDB-lite"/>
    </source>
</evidence>
<dbReference type="EMBL" id="QKRW01000057">
    <property type="protein sequence ID" value="RAL59198.1"/>
    <property type="molecule type" value="Genomic_DNA"/>
</dbReference>
<proteinExistence type="predicted"/>
<feature type="region of interest" description="Disordered" evidence="1">
    <location>
        <begin position="333"/>
        <end position="447"/>
    </location>
</feature>
<organism evidence="2 3">
    <name type="scientific">Monilinia fructigena</name>
    <dbReference type="NCBI Taxonomy" id="38457"/>
    <lineage>
        <taxon>Eukaryota</taxon>
        <taxon>Fungi</taxon>
        <taxon>Dikarya</taxon>
        <taxon>Ascomycota</taxon>
        <taxon>Pezizomycotina</taxon>
        <taxon>Leotiomycetes</taxon>
        <taxon>Helotiales</taxon>
        <taxon>Sclerotiniaceae</taxon>
        <taxon>Monilinia</taxon>
    </lineage>
</organism>
<keyword evidence="3" id="KW-1185">Reference proteome</keyword>
<feature type="compositionally biased region" description="Polar residues" evidence="1">
    <location>
        <begin position="273"/>
        <end position="319"/>
    </location>
</feature>
<dbReference type="Proteomes" id="UP000249056">
    <property type="component" value="Unassembled WGS sequence"/>
</dbReference>
<feature type="compositionally biased region" description="Low complexity" evidence="1">
    <location>
        <begin position="104"/>
        <end position="132"/>
    </location>
</feature>
<gene>
    <name evidence="2" type="ORF">DID88_006653</name>
</gene>
<accession>A0A395IIC0</accession>
<dbReference type="AlphaFoldDB" id="A0A395IIC0"/>
<evidence type="ECO:0000313" key="3">
    <source>
        <dbReference type="Proteomes" id="UP000249056"/>
    </source>
</evidence>
<feature type="compositionally biased region" description="Polar residues" evidence="1">
    <location>
        <begin position="195"/>
        <end position="210"/>
    </location>
</feature>
<comment type="caution">
    <text evidence="2">The sequence shown here is derived from an EMBL/GenBank/DDBJ whole genome shotgun (WGS) entry which is preliminary data.</text>
</comment>
<dbReference type="OrthoDB" id="3553209at2759"/>
<reference evidence="2 3" key="1">
    <citation type="submission" date="2018-06" db="EMBL/GenBank/DDBJ databases">
        <title>Genome Sequence of the Brown Rot Fungal Pathogen Monilinia fructigena.</title>
        <authorList>
            <person name="Landi L."/>
            <person name="De Miccolis Angelini R.M."/>
            <person name="Pollastro S."/>
            <person name="Abate D."/>
            <person name="Faretra F."/>
            <person name="Romanazzi G."/>
        </authorList>
    </citation>
    <scope>NUCLEOTIDE SEQUENCE [LARGE SCALE GENOMIC DNA]</scope>
    <source>
        <strain evidence="2 3">Mfrg269</strain>
    </source>
</reference>
<name>A0A395IIC0_9HELO</name>
<feature type="region of interest" description="Disordered" evidence="1">
    <location>
        <begin position="90"/>
        <end position="148"/>
    </location>
</feature>
<sequence length="468" mass="51702">MKRLRNLVRTIKGACHIYKKNHQENNQQGDYLHGETPPRYSELFDQNEQDQTFQDSAELQSDAEFPHVNVHHIPFATRVTAPLQPALNHLRGNINDHSDPLPPRIISNPRPRPSRSSVPSAVLSSSSQPSVVTDTEFDPQSRVPIHSKQPTFKSCISVANRPAFSQPKAASATRTALASAFLVVGSTSRHLKTVNPPQTSYSHSRASNIEQSSASQQTPTVTQPQSEMVDHLMDSELPIRHLHTIFRSHASPAVPFTPRVTHSSEPISLPRRSFTQGSTYFNYGNSSSTSRARTETNGVRANDTETSSSNEGPGTNGFTSPVVALRNRVVSMRASAPATSQMLDRSASHRPSTRGQSTHKSGGSTSVGPRNNRPSQPLSLPPPRPESLPERNLGRESRRDEESPYFRGLAARGWNHQSNIRPHLDQRLETSESPAPRSRNIGSHTTISRTADPMMMIIWIIPPMLVII</sequence>
<feature type="compositionally biased region" description="Polar residues" evidence="1">
    <location>
        <begin position="337"/>
        <end position="369"/>
    </location>
</feature>